<evidence type="ECO:0000313" key="2">
    <source>
        <dbReference type="Proteomes" id="UP001054837"/>
    </source>
</evidence>
<name>A0AAV4WFU7_9ARAC</name>
<proteinExistence type="predicted"/>
<accession>A0AAV4WFU7</accession>
<gene>
    <name evidence="1" type="ORF">CDAR_114961</name>
</gene>
<dbReference type="EMBL" id="BPLQ01014544">
    <property type="protein sequence ID" value="GIY80689.1"/>
    <property type="molecule type" value="Genomic_DNA"/>
</dbReference>
<protein>
    <submittedName>
        <fullName evidence="1">Uncharacterized protein</fullName>
    </submittedName>
</protein>
<keyword evidence="2" id="KW-1185">Reference proteome</keyword>
<reference evidence="1 2" key="1">
    <citation type="submission" date="2021-06" db="EMBL/GenBank/DDBJ databases">
        <title>Caerostris darwini draft genome.</title>
        <authorList>
            <person name="Kono N."/>
            <person name="Arakawa K."/>
        </authorList>
    </citation>
    <scope>NUCLEOTIDE SEQUENCE [LARGE SCALE GENOMIC DNA]</scope>
</reference>
<organism evidence="1 2">
    <name type="scientific">Caerostris darwini</name>
    <dbReference type="NCBI Taxonomy" id="1538125"/>
    <lineage>
        <taxon>Eukaryota</taxon>
        <taxon>Metazoa</taxon>
        <taxon>Ecdysozoa</taxon>
        <taxon>Arthropoda</taxon>
        <taxon>Chelicerata</taxon>
        <taxon>Arachnida</taxon>
        <taxon>Araneae</taxon>
        <taxon>Araneomorphae</taxon>
        <taxon>Entelegynae</taxon>
        <taxon>Araneoidea</taxon>
        <taxon>Araneidae</taxon>
        <taxon>Caerostris</taxon>
    </lineage>
</organism>
<sequence>MPLSLSSILLENYFKTNFYFGISYILRKNFICDDTFETYLSKKPPFFAKGQMIYVASCFIVTDHIERRTWNLCLLTE</sequence>
<evidence type="ECO:0000313" key="1">
    <source>
        <dbReference type="EMBL" id="GIY80689.1"/>
    </source>
</evidence>
<dbReference type="AlphaFoldDB" id="A0AAV4WFU7"/>
<comment type="caution">
    <text evidence="1">The sequence shown here is derived from an EMBL/GenBank/DDBJ whole genome shotgun (WGS) entry which is preliminary data.</text>
</comment>
<dbReference type="Proteomes" id="UP001054837">
    <property type="component" value="Unassembled WGS sequence"/>
</dbReference>